<accession>A0A3M2RAA3</accession>
<dbReference type="EMBL" id="QMDL01000004">
    <property type="protein sequence ID" value="RMJ02183.1"/>
    <property type="molecule type" value="Genomic_DNA"/>
</dbReference>
<protein>
    <submittedName>
        <fullName evidence="1">Uncharacterized protein</fullName>
    </submittedName>
</protein>
<sequence length="53" mass="5912">MKLLAAGNLFLAVALIWLVSWQGGVLDQHIERSNEQFSLMRSIVGGMIELINK</sequence>
<gene>
    <name evidence="1" type="ORF">DOQ08_02979</name>
</gene>
<dbReference type="RefSeq" id="WP_227537703.1">
    <property type="nucleotide sequence ID" value="NZ_QMDL01000004.1"/>
</dbReference>
<reference evidence="1 2" key="1">
    <citation type="submission" date="2018-08" db="EMBL/GenBank/DDBJ databases">
        <title>Whole Genome Sequence of the Moderate Halophilic Marine Bacterium Marinobacter litoralis Sw-45.</title>
        <authorList>
            <person name="Musa H."/>
        </authorList>
    </citation>
    <scope>NUCLEOTIDE SEQUENCE [LARGE SCALE GENOMIC DNA]</scope>
    <source>
        <strain evidence="1 2">Sw-45</strain>
    </source>
</reference>
<comment type="caution">
    <text evidence="1">The sequence shown here is derived from an EMBL/GenBank/DDBJ whole genome shotgun (WGS) entry which is preliminary data.</text>
</comment>
<organism evidence="1 2">
    <name type="scientific">Marinobacter litoralis</name>
    <dbReference type="NCBI Taxonomy" id="187981"/>
    <lineage>
        <taxon>Bacteria</taxon>
        <taxon>Pseudomonadati</taxon>
        <taxon>Pseudomonadota</taxon>
        <taxon>Gammaproteobacteria</taxon>
        <taxon>Pseudomonadales</taxon>
        <taxon>Marinobacteraceae</taxon>
        <taxon>Marinobacter</taxon>
    </lineage>
</organism>
<name>A0A3M2RAA3_9GAMM</name>
<keyword evidence="2" id="KW-1185">Reference proteome</keyword>
<dbReference type="AlphaFoldDB" id="A0A3M2RAA3"/>
<evidence type="ECO:0000313" key="2">
    <source>
        <dbReference type="Proteomes" id="UP000265903"/>
    </source>
</evidence>
<proteinExistence type="predicted"/>
<dbReference type="Proteomes" id="UP000265903">
    <property type="component" value="Unassembled WGS sequence"/>
</dbReference>
<evidence type="ECO:0000313" key="1">
    <source>
        <dbReference type="EMBL" id="RMJ02183.1"/>
    </source>
</evidence>